<protein>
    <recommendedName>
        <fullName evidence="5">FAD/NAD(P)-binding domain-containing protein</fullName>
    </recommendedName>
</protein>
<evidence type="ECO:0000256" key="4">
    <source>
        <dbReference type="ARBA" id="ARBA00023002"/>
    </source>
</evidence>
<dbReference type="EMBL" id="HBHR01016857">
    <property type="protein sequence ID" value="CAD9868148.1"/>
    <property type="molecule type" value="Transcribed_RNA"/>
</dbReference>
<evidence type="ECO:0000256" key="1">
    <source>
        <dbReference type="ARBA" id="ARBA00006442"/>
    </source>
</evidence>
<evidence type="ECO:0000259" key="5">
    <source>
        <dbReference type="Pfam" id="PF07992"/>
    </source>
</evidence>
<sequence>MIVGGGPVGLELAGEIFAAYPDKKVTIVHSHANLLNNSQPPLSSKFTARMLKLVEQMGATVILDDRVNVNLEELDANNMIVNSTTYTTGKGERVEADLLVWCVGTSSTNLKLYRDSGWESSLCSGHLKCTKYLQVEGVGDGKIFALGDIADTGATKMMYHAGEQAKIVAKNLVLLEQGKGLKPYPVPKKGTMIVPLGPKGGAGDIGITILGSGMTSKIKGQDLFTKKVKKDLLGL</sequence>
<dbReference type="InterPro" id="IPR036188">
    <property type="entry name" value="FAD/NAD-bd_sf"/>
</dbReference>
<dbReference type="SUPFAM" id="SSF51905">
    <property type="entry name" value="FAD/NAD(P)-binding domain"/>
    <property type="match status" value="1"/>
</dbReference>
<keyword evidence="2" id="KW-0285">Flavoprotein</keyword>
<dbReference type="PANTHER" id="PTHR43735:SF3">
    <property type="entry name" value="FERROPTOSIS SUPPRESSOR PROTEIN 1"/>
    <property type="match status" value="1"/>
</dbReference>
<name>A0A7S2V287_9STRA</name>
<evidence type="ECO:0000313" key="6">
    <source>
        <dbReference type="EMBL" id="CAD9868148.1"/>
    </source>
</evidence>
<comment type="similarity">
    <text evidence="1">Belongs to the FAD-dependent oxidoreductase family.</text>
</comment>
<organism evidence="6">
    <name type="scientific">Fibrocapsa japonica</name>
    <dbReference type="NCBI Taxonomy" id="94617"/>
    <lineage>
        <taxon>Eukaryota</taxon>
        <taxon>Sar</taxon>
        <taxon>Stramenopiles</taxon>
        <taxon>Ochrophyta</taxon>
        <taxon>Raphidophyceae</taxon>
        <taxon>Chattonellales</taxon>
        <taxon>Chattonellaceae</taxon>
        <taxon>Fibrocapsa</taxon>
    </lineage>
</organism>
<proteinExistence type="inferred from homology"/>
<evidence type="ECO:0000256" key="2">
    <source>
        <dbReference type="ARBA" id="ARBA00022630"/>
    </source>
</evidence>
<feature type="domain" description="FAD/NAD(P)-binding" evidence="5">
    <location>
        <begin position="1"/>
        <end position="164"/>
    </location>
</feature>
<accession>A0A7S2V287</accession>
<reference evidence="6" key="1">
    <citation type="submission" date="2021-01" db="EMBL/GenBank/DDBJ databases">
        <authorList>
            <person name="Corre E."/>
            <person name="Pelletier E."/>
            <person name="Niang G."/>
            <person name="Scheremetjew M."/>
            <person name="Finn R."/>
            <person name="Kale V."/>
            <person name="Holt S."/>
            <person name="Cochrane G."/>
            <person name="Meng A."/>
            <person name="Brown T."/>
            <person name="Cohen L."/>
        </authorList>
    </citation>
    <scope>NUCLEOTIDE SEQUENCE</scope>
    <source>
        <strain evidence="6">CCMP1661</strain>
    </source>
</reference>
<dbReference type="GO" id="GO:0050660">
    <property type="term" value="F:flavin adenine dinucleotide binding"/>
    <property type="evidence" value="ECO:0007669"/>
    <property type="project" value="TreeGrafter"/>
</dbReference>
<dbReference type="InterPro" id="IPR023753">
    <property type="entry name" value="FAD/NAD-binding_dom"/>
</dbReference>
<keyword evidence="4" id="KW-0560">Oxidoreductase</keyword>
<gene>
    <name evidence="6" type="ORF">FJAP1339_LOCUS8413</name>
</gene>
<dbReference type="GO" id="GO:0004174">
    <property type="term" value="F:electron-transferring-flavoprotein dehydrogenase activity"/>
    <property type="evidence" value="ECO:0007669"/>
    <property type="project" value="TreeGrafter"/>
</dbReference>
<keyword evidence="3" id="KW-0274">FAD</keyword>
<dbReference type="AlphaFoldDB" id="A0A7S2V287"/>
<dbReference type="GO" id="GO:0005737">
    <property type="term" value="C:cytoplasm"/>
    <property type="evidence" value="ECO:0007669"/>
    <property type="project" value="TreeGrafter"/>
</dbReference>
<evidence type="ECO:0000256" key="3">
    <source>
        <dbReference type="ARBA" id="ARBA00022827"/>
    </source>
</evidence>
<dbReference type="PANTHER" id="PTHR43735">
    <property type="entry name" value="APOPTOSIS-INDUCING FACTOR 1"/>
    <property type="match status" value="1"/>
</dbReference>
<dbReference type="Gene3D" id="3.50.50.100">
    <property type="match status" value="1"/>
</dbReference>
<dbReference type="Pfam" id="PF07992">
    <property type="entry name" value="Pyr_redox_2"/>
    <property type="match status" value="1"/>
</dbReference>